<gene>
    <name evidence="2" type="ORF">KQ929_17990</name>
</gene>
<evidence type="ECO:0000256" key="1">
    <source>
        <dbReference type="SAM" id="Phobius"/>
    </source>
</evidence>
<keyword evidence="1" id="KW-0472">Membrane</keyword>
<sequence>MIKSRMAFSFSLSVLERTRASQLINAHKDELILPYDRVFLIKRAAILLLAAAALFTLLLLITLSITRSPDTAFMERMRHSSMVLLGLFCTGGLLLKIYELLINKIMASREPQEQEDDETQHKVKLNRYFIEHITRVASGKTYWENIKESYRKGGFIFIHLRSNQCVVIPERIFASPDEAAQTYDFIAAQIARHRQRLMTP</sequence>
<dbReference type="RefSeq" id="WP_046886484.1">
    <property type="nucleotide sequence ID" value="NZ_CP071383.1"/>
</dbReference>
<keyword evidence="1" id="KW-0812">Transmembrane</keyword>
<evidence type="ECO:0000313" key="2">
    <source>
        <dbReference type="EMBL" id="QWW79102.1"/>
    </source>
</evidence>
<keyword evidence="1" id="KW-1133">Transmembrane helix</keyword>
<dbReference type="Proteomes" id="UP000683497">
    <property type="component" value="Chromosome"/>
</dbReference>
<reference evidence="2 3" key="1">
    <citation type="submission" date="2021-06" db="EMBL/GenBank/DDBJ databases">
        <title>Leclercia pneumoniae sp. nov.</title>
        <authorList>
            <person name="Hoenemann M."/>
            <person name="Viehweger A."/>
            <person name="Dietze N."/>
        </authorList>
    </citation>
    <scope>NUCLEOTIDE SEQUENCE [LARGE SCALE GENOMIC DNA]</scope>
    <source>
        <strain evidence="3">49125</strain>
    </source>
</reference>
<feature type="transmembrane region" description="Helical" evidence="1">
    <location>
        <begin position="83"/>
        <end position="102"/>
    </location>
</feature>
<protein>
    <submittedName>
        <fullName evidence="2">YcxB family protein</fullName>
    </submittedName>
</protein>
<evidence type="ECO:0000313" key="3">
    <source>
        <dbReference type="Proteomes" id="UP000683497"/>
    </source>
</evidence>
<feature type="transmembrane region" description="Helical" evidence="1">
    <location>
        <begin position="44"/>
        <end position="63"/>
    </location>
</feature>
<accession>A0ABX8K0E1</accession>
<dbReference type="EMBL" id="CP076838">
    <property type="protein sequence ID" value="QWW79102.1"/>
    <property type="molecule type" value="Genomic_DNA"/>
</dbReference>
<organism evidence="2 3">
    <name type="scientific">Leclercia pneumoniae</name>
    <dbReference type="NCBI Taxonomy" id="2815358"/>
    <lineage>
        <taxon>Bacteria</taxon>
        <taxon>Pseudomonadati</taxon>
        <taxon>Pseudomonadota</taxon>
        <taxon>Gammaproteobacteria</taxon>
        <taxon>Enterobacterales</taxon>
        <taxon>Enterobacteriaceae</taxon>
        <taxon>Leclercia</taxon>
    </lineage>
</organism>
<keyword evidence="3" id="KW-1185">Reference proteome</keyword>
<proteinExistence type="predicted"/>
<name>A0ABX8K0E1_9ENTR</name>